<sequence>MTTPQVHRFYHHPAYVLDDATVQIGTGSRAVRIEGPAEQTLQALERIAEEHDDAAVAEPPAREGSIGRLAAQLAAVGLGPPHWEARSEGGRRAYASVLVDGLCGTGTELVRLLAAENVGTVVVRDAREVGAEDIGRGFSGSQRGMNRAQAYARRARLPRRNQALLLADPQEKPPPVDLYIMVRNGEGYLPALSAQWEALGPDQMLLPVRVGQDSCCIGPLLTGAAGVCAQCLRQQAVTQDPHWERLGHPGEHSEDAASQQPGSRVPFVMQTWCAAATARQALTIFDGRYRAAVDGHTLIMDTQTGGCAQHAVVPQPECICQTRRPGAEPGR</sequence>
<dbReference type="GO" id="GO:0008641">
    <property type="term" value="F:ubiquitin-like modifier activating enzyme activity"/>
    <property type="evidence" value="ECO:0007669"/>
    <property type="project" value="InterPro"/>
</dbReference>
<dbReference type="EMBL" id="DXGD01000199">
    <property type="protein sequence ID" value="HIW99578.1"/>
    <property type="molecule type" value="Genomic_DNA"/>
</dbReference>
<evidence type="ECO:0000313" key="1">
    <source>
        <dbReference type="EMBL" id="HIW99578.1"/>
    </source>
</evidence>
<reference evidence="1" key="1">
    <citation type="journal article" date="2021" name="PeerJ">
        <title>Extensive microbial diversity within the chicken gut microbiome revealed by metagenomics and culture.</title>
        <authorList>
            <person name="Gilroy R."/>
            <person name="Ravi A."/>
            <person name="Getino M."/>
            <person name="Pursley I."/>
            <person name="Horton D.L."/>
            <person name="Alikhan N.F."/>
            <person name="Baker D."/>
            <person name="Gharbi K."/>
            <person name="Hall N."/>
            <person name="Watson M."/>
            <person name="Adriaenssens E.M."/>
            <person name="Foster-Nyarko E."/>
            <person name="Jarju S."/>
            <person name="Secka A."/>
            <person name="Antonio M."/>
            <person name="Oren A."/>
            <person name="Chaudhuri R.R."/>
            <person name="La Ragione R."/>
            <person name="Hildebrand F."/>
            <person name="Pallen M.J."/>
        </authorList>
    </citation>
    <scope>NUCLEOTIDE SEQUENCE</scope>
    <source>
        <strain evidence="1">ChiHejej3B27-3195</strain>
    </source>
</reference>
<organism evidence="1 2">
    <name type="scientific">Candidatus Nesterenkonia stercoripullorum</name>
    <dbReference type="NCBI Taxonomy" id="2838701"/>
    <lineage>
        <taxon>Bacteria</taxon>
        <taxon>Bacillati</taxon>
        <taxon>Actinomycetota</taxon>
        <taxon>Actinomycetes</taxon>
        <taxon>Micrococcales</taxon>
        <taxon>Micrococcaceae</taxon>
        <taxon>Nesterenkonia</taxon>
    </lineage>
</organism>
<proteinExistence type="predicted"/>
<dbReference type="SUPFAM" id="SSF69572">
    <property type="entry name" value="Activating enzymes of the ubiquitin-like proteins"/>
    <property type="match status" value="1"/>
</dbReference>
<dbReference type="Gene3D" id="3.40.50.720">
    <property type="entry name" value="NAD(P)-binding Rossmann-like Domain"/>
    <property type="match status" value="1"/>
</dbReference>
<protein>
    <submittedName>
        <fullName evidence="1">TOMM leader peptide-binding protein</fullName>
    </submittedName>
</protein>
<reference evidence="1" key="2">
    <citation type="submission" date="2021-04" db="EMBL/GenBank/DDBJ databases">
        <authorList>
            <person name="Gilroy R."/>
        </authorList>
    </citation>
    <scope>NUCLEOTIDE SEQUENCE</scope>
    <source>
        <strain evidence="1">ChiHejej3B27-3195</strain>
    </source>
</reference>
<dbReference type="InterPro" id="IPR022291">
    <property type="entry name" value="Bacteriocin_synth_cyclodeHase"/>
</dbReference>
<evidence type="ECO:0000313" key="2">
    <source>
        <dbReference type="Proteomes" id="UP000824151"/>
    </source>
</evidence>
<accession>A0A9D1US96</accession>
<name>A0A9D1US96_9MICC</name>
<dbReference type="AlphaFoldDB" id="A0A9D1US96"/>
<gene>
    <name evidence="1" type="ORF">H9871_05490</name>
</gene>
<dbReference type="Proteomes" id="UP000824151">
    <property type="component" value="Unassembled WGS sequence"/>
</dbReference>
<dbReference type="NCBIfam" id="TIGR03882">
    <property type="entry name" value="cyclo_dehyd_2"/>
    <property type="match status" value="1"/>
</dbReference>
<dbReference type="InterPro" id="IPR035985">
    <property type="entry name" value="Ubiquitin-activating_enz"/>
</dbReference>
<comment type="caution">
    <text evidence="1">The sequence shown here is derived from an EMBL/GenBank/DDBJ whole genome shotgun (WGS) entry which is preliminary data.</text>
</comment>